<evidence type="ECO:0000313" key="6">
    <source>
        <dbReference type="Proteomes" id="UP000765160"/>
    </source>
</evidence>
<dbReference type="PANTHER" id="PTHR33254:SF4">
    <property type="entry name" value="4-HYDROXY-4-METHYL-2-OXOGLUTARATE ALDOLASE 3-RELATED"/>
    <property type="match status" value="1"/>
</dbReference>
<protein>
    <recommendedName>
        <fullName evidence="2">Putative 4-hydroxy-4-methyl-2-oxoglutarate aldolase</fullName>
    </recommendedName>
    <alternativeName>
        <fullName evidence="3">Regulator of ribonuclease activity homolog</fullName>
    </alternativeName>
    <alternativeName>
        <fullName evidence="4">RraA-like protein</fullName>
    </alternativeName>
</protein>
<evidence type="ECO:0000256" key="4">
    <source>
        <dbReference type="ARBA" id="ARBA00030169"/>
    </source>
</evidence>
<reference evidence="5 6" key="1">
    <citation type="submission" date="2020-03" db="EMBL/GenBank/DDBJ databases">
        <title>Roseomonas selenitidurans sp. nov. isolated from soil.</title>
        <authorList>
            <person name="Liu H."/>
        </authorList>
    </citation>
    <scope>NUCLEOTIDE SEQUENCE [LARGE SCALE GENOMIC DNA]</scope>
    <source>
        <strain evidence="5 6">JCM 15073</strain>
    </source>
</reference>
<dbReference type="Gene3D" id="3.50.30.40">
    <property type="entry name" value="Ribonuclease E inhibitor RraA/RraA-like"/>
    <property type="match status" value="1"/>
</dbReference>
<proteinExistence type="predicted"/>
<dbReference type="EMBL" id="JAAVTX010000004">
    <property type="protein sequence ID" value="NKE46230.1"/>
    <property type="molecule type" value="Genomic_DNA"/>
</dbReference>
<dbReference type="InterPro" id="IPR005493">
    <property type="entry name" value="RraA/RraA-like"/>
</dbReference>
<evidence type="ECO:0000256" key="2">
    <source>
        <dbReference type="ARBA" id="ARBA00016549"/>
    </source>
</evidence>
<dbReference type="InterPro" id="IPR036704">
    <property type="entry name" value="RraA/RraA-like_sf"/>
</dbReference>
<dbReference type="CDD" id="cd16841">
    <property type="entry name" value="RraA_family"/>
    <property type="match status" value="1"/>
</dbReference>
<name>A0ABX1F1L5_9PROT</name>
<evidence type="ECO:0000256" key="3">
    <source>
        <dbReference type="ARBA" id="ARBA00029596"/>
    </source>
</evidence>
<dbReference type="SUPFAM" id="SSF89562">
    <property type="entry name" value="RraA-like"/>
    <property type="match status" value="1"/>
</dbReference>
<evidence type="ECO:0000256" key="1">
    <source>
        <dbReference type="ARBA" id="ARBA00001968"/>
    </source>
</evidence>
<dbReference type="Pfam" id="PF03737">
    <property type="entry name" value="RraA-like"/>
    <property type="match status" value="1"/>
</dbReference>
<dbReference type="RefSeq" id="WP_168050734.1">
    <property type="nucleotide sequence ID" value="NZ_JAATJR010000004.1"/>
</dbReference>
<sequence length="221" mass="23094">MTETETALLARCRAIPVSTWSDALDQLDVWGVVQGIPLQSGSGRICGFATTARQMPGRLHEFEKAEFAVGRLVSAAAPGRVLMVDVGGEPISTMGGLAAYGAKQLGAEGVVIDGACRDVDEIRNTGLWLASRWVAPTTGKGRLRLLPLGGPVTIGGIAVQQDDLVVGDETGIVVVPRQKLEAALPLAEKLMAADQAVEDRMKAGESFAEAGRATGYLTPKG</sequence>
<organism evidence="5 6">
    <name type="scientific">Falsiroseomonas frigidaquae</name>
    <dbReference type="NCBI Taxonomy" id="487318"/>
    <lineage>
        <taxon>Bacteria</taxon>
        <taxon>Pseudomonadati</taxon>
        <taxon>Pseudomonadota</taxon>
        <taxon>Alphaproteobacteria</taxon>
        <taxon>Acetobacterales</taxon>
        <taxon>Roseomonadaceae</taxon>
        <taxon>Falsiroseomonas</taxon>
    </lineage>
</organism>
<evidence type="ECO:0000313" key="5">
    <source>
        <dbReference type="EMBL" id="NKE46230.1"/>
    </source>
</evidence>
<comment type="caution">
    <text evidence="5">The sequence shown here is derived from an EMBL/GenBank/DDBJ whole genome shotgun (WGS) entry which is preliminary data.</text>
</comment>
<accession>A0ABX1F1L5</accession>
<dbReference type="PANTHER" id="PTHR33254">
    <property type="entry name" value="4-HYDROXY-4-METHYL-2-OXOGLUTARATE ALDOLASE 3-RELATED"/>
    <property type="match status" value="1"/>
</dbReference>
<gene>
    <name evidence="5" type="ORF">HB662_15700</name>
</gene>
<dbReference type="Proteomes" id="UP000765160">
    <property type="component" value="Unassembled WGS sequence"/>
</dbReference>
<comment type="cofactor">
    <cofactor evidence="1">
        <name>a divalent metal cation</name>
        <dbReference type="ChEBI" id="CHEBI:60240"/>
    </cofactor>
</comment>
<keyword evidence="6" id="KW-1185">Reference proteome</keyword>